<gene>
    <name evidence="1" type="ORF">RHMOL_Rhmol07G0213400</name>
</gene>
<organism evidence="1 2">
    <name type="scientific">Rhododendron molle</name>
    <name type="common">Chinese azalea</name>
    <name type="synonym">Azalea mollis</name>
    <dbReference type="NCBI Taxonomy" id="49168"/>
    <lineage>
        <taxon>Eukaryota</taxon>
        <taxon>Viridiplantae</taxon>
        <taxon>Streptophyta</taxon>
        <taxon>Embryophyta</taxon>
        <taxon>Tracheophyta</taxon>
        <taxon>Spermatophyta</taxon>
        <taxon>Magnoliopsida</taxon>
        <taxon>eudicotyledons</taxon>
        <taxon>Gunneridae</taxon>
        <taxon>Pentapetalae</taxon>
        <taxon>asterids</taxon>
        <taxon>Ericales</taxon>
        <taxon>Ericaceae</taxon>
        <taxon>Ericoideae</taxon>
        <taxon>Rhodoreae</taxon>
        <taxon>Rhododendron</taxon>
    </lineage>
</organism>
<dbReference type="EMBL" id="CM046394">
    <property type="protein sequence ID" value="KAI8547663.1"/>
    <property type="molecule type" value="Genomic_DNA"/>
</dbReference>
<dbReference type="Proteomes" id="UP001062846">
    <property type="component" value="Chromosome 7"/>
</dbReference>
<sequence>MEGKKMENELRQRKQKSEKQNSFEREKEISSNERDQKETLSDSEREKEIPRGVSAKETPPDVEREKEIDSNEREKEISPNDKRGKDTPPDDDICPICFEDFKIPCQTNCGHWFCANCVITFWSHGSKLLRCKCPICSQSISKLTPEASLTLSLDDEIVEILEKVQEYNRHFEGGVRCFILFLRQLLFYLRVIWDETNANNPPMDVIQLSKLIYHRILWLWRMFYIGLYNPDKLMLNYTIARTIALVMTEIYVSWDLDFIHGGILRVNCIFERCTLGPVVLLCAVGVYRRYVDNRRRPPRRRRRRPNPVPGPITHPIQGSSSPPVEGQVPPVPGP</sequence>
<reference evidence="1" key="1">
    <citation type="submission" date="2022-02" db="EMBL/GenBank/DDBJ databases">
        <title>Plant Genome Project.</title>
        <authorList>
            <person name="Zhang R.-G."/>
        </authorList>
    </citation>
    <scope>NUCLEOTIDE SEQUENCE</scope>
    <source>
        <strain evidence="1">AT1</strain>
    </source>
</reference>
<accession>A0ACC0N511</accession>
<evidence type="ECO:0000313" key="1">
    <source>
        <dbReference type="EMBL" id="KAI8547663.1"/>
    </source>
</evidence>
<evidence type="ECO:0000313" key="2">
    <source>
        <dbReference type="Proteomes" id="UP001062846"/>
    </source>
</evidence>
<keyword evidence="2" id="KW-1185">Reference proteome</keyword>
<name>A0ACC0N511_RHOML</name>
<proteinExistence type="predicted"/>
<comment type="caution">
    <text evidence="1">The sequence shown here is derived from an EMBL/GenBank/DDBJ whole genome shotgun (WGS) entry which is preliminary data.</text>
</comment>
<protein>
    <submittedName>
        <fullName evidence="1">Uncharacterized protein</fullName>
    </submittedName>
</protein>